<feature type="region of interest" description="Disordered" evidence="1">
    <location>
        <begin position="54"/>
        <end position="77"/>
    </location>
</feature>
<sequence>MNKTTNRTTKKKQPYTSKLQGVSALLGEEASTDNETKRVGATSVAISQIQLPTSQPRRYFDPHSLEPTFRTPTVTSS</sequence>
<accession>A0A1Z4M2E8</accession>
<protein>
    <submittedName>
        <fullName evidence="2">ParB family protein</fullName>
    </submittedName>
</protein>
<evidence type="ECO:0000313" key="3">
    <source>
        <dbReference type="Proteomes" id="UP000218418"/>
    </source>
</evidence>
<dbReference type="Proteomes" id="UP000218418">
    <property type="component" value="Plasmid plasmid1"/>
</dbReference>
<geneLocation type="plasmid" evidence="3">
    <name>Plasmid1 dna</name>
</geneLocation>
<keyword evidence="3" id="KW-1185">Reference proteome</keyword>
<dbReference type="AlphaFoldDB" id="A0A1Z4M2E8"/>
<organism evidence="2 3">
    <name type="scientific">Calothrix parasitica NIES-267</name>
    <dbReference type="NCBI Taxonomy" id="1973488"/>
    <lineage>
        <taxon>Bacteria</taxon>
        <taxon>Bacillati</taxon>
        <taxon>Cyanobacteriota</taxon>
        <taxon>Cyanophyceae</taxon>
        <taxon>Nostocales</taxon>
        <taxon>Calotrichaceae</taxon>
        <taxon>Calothrix</taxon>
    </lineage>
</organism>
<gene>
    <name evidence="2" type="ORF">NIES267_71970</name>
</gene>
<evidence type="ECO:0000313" key="2">
    <source>
        <dbReference type="EMBL" id="BAY87673.1"/>
    </source>
</evidence>
<reference evidence="2 3" key="1">
    <citation type="submission" date="2017-06" db="EMBL/GenBank/DDBJ databases">
        <title>Genome sequencing of cyanobaciteial culture collection at National Institute for Environmental Studies (NIES).</title>
        <authorList>
            <person name="Hirose Y."/>
            <person name="Shimura Y."/>
            <person name="Fujisawa T."/>
            <person name="Nakamura Y."/>
            <person name="Kawachi M."/>
        </authorList>
    </citation>
    <scope>NUCLEOTIDE SEQUENCE [LARGE SCALE GENOMIC DNA]</scope>
    <source>
        <strain evidence="2 3">NIES-267</strain>
        <plasmid evidence="3">Plasmid1 dna</plasmid>
    </source>
</reference>
<evidence type="ECO:0000256" key="1">
    <source>
        <dbReference type="SAM" id="MobiDB-lite"/>
    </source>
</evidence>
<dbReference type="EMBL" id="AP018228">
    <property type="protein sequence ID" value="BAY87673.1"/>
    <property type="molecule type" value="Genomic_DNA"/>
</dbReference>
<name>A0A1Z4M2E8_9CYAN</name>
<proteinExistence type="predicted"/>
<dbReference type="OrthoDB" id="9802051at2"/>
<keyword evidence="2" id="KW-0614">Plasmid</keyword>